<reference evidence="2 3" key="1">
    <citation type="submission" date="2021-01" db="EMBL/GenBank/DDBJ databases">
        <title>Genomic Encyclopedia of Type Strains, Phase IV (KMG-IV): sequencing the most valuable type-strain genomes for metagenomic binning, comparative biology and taxonomic classification.</title>
        <authorList>
            <person name="Goeker M."/>
        </authorList>
    </citation>
    <scope>NUCLEOTIDE SEQUENCE [LARGE SCALE GENOMIC DNA]</scope>
    <source>
        <strain evidence="2 3">DSM 24834</strain>
    </source>
</reference>
<protein>
    <recommendedName>
        <fullName evidence="4">DUF3953 domain-containing protein</fullName>
    </recommendedName>
</protein>
<dbReference type="InterPro" id="IPR025018">
    <property type="entry name" value="DUF3953"/>
</dbReference>
<evidence type="ECO:0000313" key="3">
    <source>
        <dbReference type="Proteomes" id="UP001646157"/>
    </source>
</evidence>
<organism evidence="2 3">
    <name type="scientific">Rossellomorea pakistanensis</name>
    <dbReference type="NCBI Taxonomy" id="992288"/>
    <lineage>
        <taxon>Bacteria</taxon>
        <taxon>Bacillati</taxon>
        <taxon>Bacillota</taxon>
        <taxon>Bacilli</taxon>
        <taxon>Bacillales</taxon>
        <taxon>Bacillaceae</taxon>
        <taxon>Rossellomorea</taxon>
    </lineage>
</organism>
<evidence type="ECO:0008006" key="4">
    <source>
        <dbReference type="Google" id="ProtNLM"/>
    </source>
</evidence>
<comment type="caution">
    <text evidence="2">The sequence shown here is derived from an EMBL/GenBank/DDBJ whole genome shotgun (WGS) entry which is preliminary data.</text>
</comment>
<keyword evidence="1" id="KW-0472">Membrane</keyword>
<proteinExistence type="predicted"/>
<dbReference type="RefSeq" id="WP_205170986.1">
    <property type="nucleotide sequence ID" value="NZ_JAFBDZ010000002.1"/>
</dbReference>
<feature type="transmembrane region" description="Helical" evidence="1">
    <location>
        <begin position="7"/>
        <end position="22"/>
    </location>
</feature>
<keyword evidence="3" id="KW-1185">Reference proteome</keyword>
<keyword evidence="1" id="KW-1133">Transmembrane helix</keyword>
<dbReference type="Proteomes" id="UP001646157">
    <property type="component" value="Unassembled WGS sequence"/>
</dbReference>
<accession>A0ABS2NBY4</accession>
<evidence type="ECO:0000313" key="2">
    <source>
        <dbReference type="EMBL" id="MBM7585324.1"/>
    </source>
</evidence>
<name>A0ABS2NBY4_9BACI</name>
<keyword evidence="1" id="KW-0812">Transmembrane</keyword>
<feature type="transmembrane region" description="Helical" evidence="1">
    <location>
        <begin position="28"/>
        <end position="48"/>
    </location>
</feature>
<feature type="transmembrane region" description="Helical" evidence="1">
    <location>
        <begin position="55"/>
        <end position="75"/>
    </location>
</feature>
<evidence type="ECO:0000256" key="1">
    <source>
        <dbReference type="SAM" id="Phobius"/>
    </source>
</evidence>
<gene>
    <name evidence="2" type="ORF">JOC86_001866</name>
</gene>
<sequence length="76" mass="8708">MLKKLKVLFGVISSILAIYSFITDRFSVMPYMLFFLAAMMLVMGMIELQENRKSSAIAFFLVFGFNLFVSVYVFIG</sequence>
<dbReference type="Pfam" id="PF13129">
    <property type="entry name" value="DUF3953"/>
    <property type="match status" value="1"/>
</dbReference>
<dbReference type="EMBL" id="JAFBDZ010000002">
    <property type="protein sequence ID" value="MBM7585324.1"/>
    <property type="molecule type" value="Genomic_DNA"/>
</dbReference>